<keyword evidence="6 17" id="KW-1003">Cell membrane</keyword>
<dbReference type="UniPathway" id="UPA00220"/>
<keyword evidence="9 17" id="KW-0479">Metal-binding</keyword>
<dbReference type="Pfam" id="PF01066">
    <property type="entry name" value="CDP-OH_P_transf"/>
    <property type="match status" value="1"/>
</dbReference>
<keyword evidence="12 17" id="KW-0472">Membrane</keyword>
<dbReference type="AlphaFoldDB" id="A0A4Z1E2R8"/>
<evidence type="ECO:0000256" key="6">
    <source>
        <dbReference type="ARBA" id="ARBA00022475"/>
    </source>
</evidence>
<evidence type="ECO:0000256" key="4">
    <source>
        <dbReference type="ARBA" id="ARBA00010441"/>
    </source>
</evidence>
<accession>A0A4Z1E2R8</accession>
<comment type="similarity">
    <text evidence="4 17 18">Belongs to the CDP-alcohol phosphatidyltransferase class-I family.</text>
</comment>
<dbReference type="PROSITE" id="PS00379">
    <property type="entry name" value="CDP_ALCOHOL_P_TRANSF"/>
    <property type="match status" value="1"/>
</dbReference>
<comment type="function">
    <text evidence="17">Catalyzes the conjugation of the 1'-hydroxyl group of D-myo-inositol-3-phosphate (also named L-myo-inositol-1-phosphate) with a lipid tail of cytidine diphosphate diacylglycerol (CDP-DAG), forming phosphatidylinositol phosphate (PIP) and CMP. PIP is a precursor of phosphatidylinositol (PI) which is an essential lipid required for cell wall formation.</text>
</comment>
<evidence type="ECO:0000256" key="11">
    <source>
        <dbReference type="ARBA" id="ARBA00022989"/>
    </source>
</evidence>
<evidence type="ECO:0000256" key="13">
    <source>
        <dbReference type="ARBA" id="ARBA00023935"/>
    </source>
</evidence>
<evidence type="ECO:0000256" key="18">
    <source>
        <dbReference type="RuleBase" id="RU003750"/>
    </source>
</evidence>
<dbReference type="GO" id="GO:0005886">
    <property type="term" value="C:plasma membrane"/>
    <property type="evidence" value="ECO:0007669"/>
    <property type="project" value="UniProtKB-SubCell"/>
</dbReference>
<dbReference type="InterPro" id="IPR043130">
    <property type="entry name" value="CDP-OH_PTrfase_TM_dom"/>
</dbReference>
<dbReference type="InterPro" id="IPR048254">
    <property type="entry name" value="CDP_ALCOHOL_P_TRANSF_CS"/>
</dbReference>
<dbReference type="GO" id="GO:0000287">
    <property type="term" value="F:magnesium ion binding"/>
    <property type="evidence" value="ECO:0007669"/>
    <property type="project" value="UniProtKB-UniRule"/>
</dbReference>
<keyword evidence="10 17" id="KW-0460">Magnesium</keyword>
<dbReference type="NCBIfam" id="NF045883">
    <property type="entry name" value="PIPSynth"/>
    <property type="match status" value="1"/>
</dbReference>
<evidence type="ECO:0000256" key="16">
    <source>
        <dbReference type="ARBA" id="ARBA00048865"/>
    </source>
</evidence>
<evidence type="ECO:0000256" key="12">
    <source>
        <dbReference type="ARBA" id="ARBA00023136"/>
    </source>
</evidence>
<organism evidence="19 20">
    <name type="scientific">Serinibacter arcticus</name>
    <dbReference type="NCBI Taxonomy" id="1655435"/>
    <lineage>
        <taxon>Bacteria</taxon>
        <taxon>Bacillati</taxon>
        <taxon>Actinomycetota</taxon>
        <taxon>Actinomycetes</taxon>
        <taxon>Micrococcales</taxon>
        <taxon>Beutenbergiaceae</taxon>
        <taxon>Serinibacter</taxon>
    </lineage>
</organism>
<feature type="transmembrane region" description="Helical" evidence="17">
    <location>
        <begin position="152"/>
        <end position="181"/>
    </location>
</feature>
<evidence type="ECO:0000256" key="14">
    <source>
        <dbReference type="ARBA" id="ARBA00024082"/>
    </source>
</evidence>
<feature type="binding site" evidence="17">
    <location>
        <position position="65"/>
    </location>
    <ligand>
        <name>Mg(2+)</name>
        <dbReference type="ChEBI" id="CHEBI:18420"/>
        <label>1</label>
    </ligand>
</feature>
<feature type="binding site" evidence="17">
    <location>
        <position position="65"/>
    </location>
    <ligand>
        <name>Mg(2+)</name>
        <dbReference type="ChEBI" id="CHEBI:18420"/>
        <label>2</label>
    </ligand>
</feature>
<comment type="pathway">
    <text evidence="3">Lipid metabolism.</text>
</comment>
<keyword evidence="20" id="KW-1185">Reference proteome</keyword>
<feature type="active site" description="Proton acceptor" evidence="17">
    <location>
        <position position="90"/>
    </location>
</feature>
<comment type="subunit">
    <text evidence="5 17">Homodimer.</text>
</comment>
<protein>
    <recommendedName>
        <fullName evidence="14 17">Phosphatidylinositol phosphate synthase</fullName>
        <shortName evidence="17">PIP synthase</shortName>
        <ecNumber evidence="17">2.7.8.-</ecNumber>
    </recommendedName>
    <alternativeName>
        <fullName evidence="15 17">CDP-diacylglycerol--D-myo-inositol-3-phosphate 3-phosphatidyltransferase</fullName>
    </alternativeName>
</protein>
<keyword evidence="17" id="KW-0443">Lipid metabolism</keyword>
<dbReference type="HAMAP" id="MF_02241">
    <property type="entry name" value="PIP_synthase"/>
    <property type="match status" value="1"/>
</dbReference>
<keyword evidence="17" id="KW-0594">Phospholipid biosynthesis</keyword>
<feature type="binding site" evidence="17">
    <location>
        <position position="90"/>
    </location>
    <ligand>
        <name>Mg(2+)</name>
        <dbReference type="ChEBI" id="CHEBI:18420"/>
        <label>2</label>
    </ligand>
</feature>
<reference evidence="19 20" key="1">
    <citation type="submission" date="2018-11" db="EMBL/GenBank/DDBJ databases">
        <title>Complete genome sequencing of the Actinobacteria Serinibacter sp. K3-2.</title>
        <authorList>
            <person name="Rakitin A.L."/>
            <person name="Beletsky A.V."/>
            <person name="Mardanov A.V."/>
            <person name="Ravin N.V."/>
            <person name="Gromova A.S."/>
            <person name="Filippova S.N."/>
            <person name="Gal'Chenko V.F."/>
        </authorList>
    </citation>
    <scope>NUCLEOTIDE SEQUENCE [LARGE SCALE GENOMIC DNA]</scope>
    <source>
        <strain evidence="19 20">K3-2</strain>
    </source>
</reference>
<dbReference type="GO" id="GO:0008654">
    <property type="term" value="P:phospholipid biosynthetic process"/>
    <property type="evidence" value="ECO:0007669"/>
    <property type="project" value="UniProtKB-UniRule"/>
</dbReference>
<proteinExistence type="inferred from homology"/>
<feature type="binding site" evidence="17">
    <location>
        <position position="68"/>
    </location>
    <ligand>
        <name>Mg(2+)</name>
        <dbReference type="ChEBI" id="CHEBI:18420"/>
        <label>1</label>
    </ligand>
</feature>
<keyword evidence="11 17" id="KW-1133">Transmembrane helix</keyword>
<comment type="pathway">
    <text evidence="2 17">Phospholipid metabolism; phosphatidylinositol phosphate biosynthesis.</text>
</comment>
<dbReference type="RefSeq" id="WP_135850310.1">
    <property type="nucleotide sequence ID" value="NZ_RHPJ01000003.1"/>
</dbReference>
<dbReference type="InterPro" id="IPR000462">
    <property type="entry name" value="CDP-OH_P_trans"/>
</dbReference>
<sequence>MLKHLRTIVGKILRPVAALLLRLGLTPDVVTVIGTLGAMVGSLGLIARGQLFAGTMVITFFVLFDVLDGTMARLAGTSGPWGAFLDSVLDRFADGALFSALAIHLVLTDQPVGAAAALACLVLGSIVPYTRAKAESIGHTATVGIAERGDRLLIALVATGLVGLGLPAVVLVVVLVVLALLSLATAIHRMLHVRRQIVAAGRAGGTPS</sequence>
<evidence type="ECO:0000256" key="9">
    <source>
        <dbReference type="ARBA" id="ARBA00022723"/>
    </source>
</evidence>
<feature type="binding site" evidence="17">
    <location>
        <begin position="28"/>
        <end position="31"/>
    </location>
    <ligand>
        <name>a CDP-1,2-diacyl-sn-glycerol</name>
        <dbReference type="ChEBI" id="CHEBI:58332"/>
    </ligand>
</feature>
<dbReference type="Proteomes" id="UP000297318">
    <property type="component" value="Unassembled WGS sequence"/>
</dbReference>
<feature type="transmembrane region" description="Helical" evidence="17">
    <location>
        <begin position="12"/>
        <end position="39"/>
    </location>
</feature>
<evidence type="ECO:0000313" key="20">
    <source>
        <dbReference type="Proteomes" id="UP000297318"/>
    </source>
</evidence>
<evidence type="ECO:0000256" key="17">
    <source>
        <dbReference type="HAMAP-Rule" id="MF_02241"/>
    </source>
</evidence>
<keyword evidence="17" id="KW-0444">Lipid biosynthesis</keyword>
<dbReference type="EC" id="2.7.8.-" evidence="17"/>
<evidence type="ECO:0000256" key="5">
    <source>
        <dbReference type="ARBA" id="ARBA00011738"/>
    </source>
</evidence>
<comment type="catalytic activity">
    <reaction evidence="16 17">
        <text>a CDP-1,2-diacyl-sn-glycerol + 1D-myo-inositol 3-phosphate = a 1,2-diacyl-sn-glycero-3-phospho-(1D-myo-inositol-3-phosphate) + CMP + H(+)</text>
        <dbReference type="Rhea" id="RHEA:60504"/>
        <dbReference type="ChEBI" id="CHEBI:15378"/>
        <dbReference type="ChEBI" id="CHEBI:58088"/>
        <dbReference type="ChEBI" id="CHEBI:58332"/>
        <dbReference type="ChEBI" id="CHEBI:58401"/>
        <dbReference type="ChEBI" id="CHEBI:60377"/>
    </reaction>
</comment>
<comment type="caution">
    <text evidence="19">The sequence shown here is derived from an EMBL/GenBank/DDBJ whole genome shotgun (WGS) entry which is preliminary data.</text>
</comment>
<evidence type="ECO:0000256" key="8">
    <source>
        <dbReference type="ARBA" id="ARBA00022692"/>
    </source>
</evidence>
<keyword evidence="17" id="KW-1208">Phospholipid metabolism</keyword>
<dbReference type="EMBL" id="RHPJ01000003">
    <property type="protein sequence ID" value="TGO04763.1"/>
    <property type="molecule type" value="Genomic_DNA"/>
</dbReference>
<feature type="transmembrane region" description="Helical" evidence="17">
    <location>
        <begin position="45"/>
        <end position="67"/>
    </location>
</feature>
<feature type="binding site" evidence="17">
    <location>
        <position position="73"/>
    </location>
    <ligand>
        <name>a CDP-1,2-diacyl-sn-glycerol</name>
        <dbReference type="ChEBI" id="CHEBI:58332"/>
    </ligand>
</feature>
<evidence type="ECO:0000313" key="19">
    <source>
        <dbReference type="EMBL" id="TGO04763.1"/>
    </source>
</evidence>
<evidence type="ECO:0000256" key="10">
    <source>
        <dbReference type="ARBA" id="ARBA00022842"/>
    </source>
</evidence>
<dbReference type="InterPro" id="IPR044268">
    <property type="entry name" value="PIP_synthase_PgsA1"/>
</dbReference>
<evidence type="ECO:0000256" key="7">
    <source>
        <dbReference type="ARBA" id="ARBA00022679"/>
    </source>
</evidence>
<feature type="binding site" evidence="17">
    <location>
        <position position="69"/>
    </location>
    <ligand>
        <name>a CDP-1,2-diacyl-sn-glycerol</name>
        <dbReference type="ChEBI" id="CHEBI:58332"/>
    </ligand>
</feature>
<keyword evidence="7 17" id="KW-0808">Transferase</keyword>
<feature type="binding site" evidence="17">
    <location>
        <position position="86"/>
    </location>
    <ligand>
        <name>Mg(2+)</name>
        <dbReference type="ChEBI" id="CHEBI:18420"/>
        <label>1</label>
    </ligand>
</feature>
<dbReference type="GO" id="GO:0016780">
    <property type="term" value="F:phosphotransferase activity, for other substituted phosphate groups"/>
    <property type="evidence" value="ECO:0007669"/>
    <property type="project" value="UniProtKB-UniRule"/>
</dbReference>
<dbReference type="Gene3D" id="1.20.120.1760">
    <property type="match status" value="1"/>
</dbReference>
<evidence type="ECO:0000256" key="2">
    <source>
        <dbReference type="ARBA" id="ARBA00004805"/>
    </source>
</evidence>
<dbReference type="OrthoDB" id="116551at2"/>
<evidence type="ECO:0000256" key="3">
    <source>
        <dbReference type="ARBA" id="ARBA00005189"/>
    </source>
</evidence>
<evidence type="ECO:0000256" key="15">
    <source>
        <dbReference type="ARBA" id="ARBA00033137"/>
    </source>
</evidence>
<comment type="subcellular location">
    <subcellularLocation>
        <location evidence="1 17">Cell membrane</location>
        <topology evidence="1 17">Multi-pass membrane protein</topology>
    </subcellularLocation>
</comment>
<keyword evidence="8 17" id="KW-0812">Transmembrane</keyword>
<evidence type="ECO:0000256" key="1">
    <source>
        <dbReference type="ARBA" id="ARBA00004651"/>
    </source>
</evidence>
<comment type="cofactor">
    <cofactor evidence="17">
        <name>Mg(2+)</name>
        <dbReference type="ChEBI" id="CHEBI:18420"/>
    </cofactor>
    <text evidence="17">Contains a di-nuclear catalytic Mg(2+) center.</text>
</comment>
<comment type="caution">
    <text evidence="17">Lacks conserved residue(s) required for the propagation of feature annotation.</text>
</comment>
<comment type="catalytic activity">
    <reaction evidence="13 17">
        <text>1,2-di-(9Z-octadecenoyl)-sn-glycero-3-cytidine-5'-diphosphate + 1D-myo-inositol 3-phosphate = 1,2-di-(9Z-octadecenoyl)-sn-glycero-3-phospho-(1D-myo-inositol-3-phosphate) + CMP + H(+)</text>
        <dbReference type="Rhea" id="RHEA:61216"/>
        <dbReference type="ChEBI" id="CHEBI:15378"/>
        <dbReference type="ChEBI" id="CHEBI:58401"/>
        <dbReference type="ChEBI" id="CHEBI:60377"/>
        <dbReference type="ChEBI" id="CHEBI:85356"/>
        <dbReference type="ChEBI" id="CHEBI:144472"/>
    </reaction>
</comment>
<feature type="binding site" evidence="17">
    <location>
        <position position="86"/>
    </location>
    <ligand>
        <name>Mg(2+)</name>
        <dbReference type="ChEBI" id="CHEBI:18420"/>
        <label>2</label>
    </ligand>
</feature>
<name>A0A4Z1E2R8_9MICO</name>
<gene>
    <name evidence="19" type="ORF">SERN_2356</name>
</gene>